<name>L1MI86_9CORY</name>
<dbReference type="eggNOG" id="COG1672">
    <property type="taxonomic scope" value="Bacteria"/>
</dbReference>
<dbReference type="HOGENOM" id="CLU_058580_1_0_11"/>
<keyword evidence="2" id="KW-1185">Reference proteome</keyword>
<dbReference type="AlphaFoldDB" id="L1MI86"/>
<protein>
    <submittedName>
        <fullName evidence="1">Uncharacterized protein</fullName>
    </submittedName>
</protein>
<evidence type="ECO:0000313" key="1">
    <source>
        <dbReference type="EMBL" id="EKX90654.1"/>
    </source>
</evidence>
<organism evidence="1 2">
    <name type="scientific">Corynebacterium durum F0235</name>
    <dbReference type="NCBI Taxonomy" id="1035195"/>
    <lineage>
        <taxon>Bacteria</taxon>
        <taxon>Bacillati</taxon>
        <taxon>Actinomycetota</taxon>
        <taxon>Actinomycetes</taxon>
        <taxon>Mycobacteriales</taxon>
        <taxon>Corynebacteriaceae</taxon>
        <taxon>Corynebacterium</taxon>
    </lineage>
</organism>
<dbReference type="PATRIC" id="fig|1035195.3.peg.1030"/>
<evidence type="ECO:0000313" key="2">
    <source>
        <dbReference type="Proteomes" id="UP000010445"/>
    </source>
</evidence>
<dbReference type="Proteomes" id="UP000010445">
    <property type="component" value="Unassembled WGS sequence"/>
</dbReference>
<reference evidence="1 2" key="1">
    <citation type="submission" date="2012-05" db="EMBL/GenBank/DDBJ databases">
        <authorList>
            <person name="Weinstock G."/>
            <person name="Sodergren E."/>
            <person name="Lobos E.A."/>
            <person name="Fulton L."/>
            <person name="Fulton R."/>
            <person name="Courtney L."/>
            <person name="Fronick C."/>
            <person name="O'Laughlin M."/>
            <person name="Godfrey J."/>
            <person name="Wilson R.M."/>
            <person name="Miner T."/>
            <person name="Farmer C."/>
            <person name="Delehaunty K."/>
            <person name="Cordes M."/>
            <person name="Minx P."/>
            <person name="Tomlinson C."/>
            <person name="Chen J."/>
            <person name="Wollam A."/>
            <person name="Pepin K.H."/>
            <person name="Bhonagiri V."/>
            <person name="Zhang X."/>
            <person name="Suruliraj S."/>
            <person name="Warren W."/>
            <person name="Mitreva M."/>
            <person name="Mardis E.R."/>
            <person name="Wilson R.K."/>
        </authorList>
    </citation>
    <scope>NUCLEOTIDE SEQUENCE [LARGE SCALE GENOMIC DNA]</scope>
    <source>
        <strain evidence="1 2">F0235</strain>
    </source>
</reference>
<comment type="caution">
    <text evidence="1">The sequence shown here is derived from an EMBL/GenBank/DDBJ whole genome shotgun (WGS) entry which is preliminary data.</text>
</comment>
<sequence>MVDPRSTVRRVTGVTGPAGLGGFTGTVHERHPIVPGLRTQLTQALDHLQEHHVGLLITVDEIGRGTTAELAELAAAVQHIFRENRDIALALAGLPDEVNALLKHRGITFIRRADHRELGAVTREEARRGLVEPVEENGWHWDETALNRALEATRGYPFMIQLIGHHSWLAAKNPTVIDDQAVEHGTQRALKDLNTLVLKPLVAELSGLDLAFVKAMAEDPGPSKVSDIAARIDRSADTVAQYRRRLIARHIVVPVSHGVVAFTIPGLREFLHIEEDHAPIPFW</sequence>
<accession>L1MI86</accession>
<dbReference type="STRING" id="1035195.HMPREF9997_01150"/>
<dbReference type="EMBL" id="AMEM01000017">
    <property type="protein sequence ID" value="EKX90654.1"/>
    <property type="molecule type" value="Genomic_DNA"/>
</dbReference>
<proteinExistence type="predicted"/>
<gene>
    <name evidence="1" type="ORF">HMPREF9997_01150</name>
</gene>